<dbReference type="Gene3D" id="3.30.428.10">
    <property type="entry name" value="HIT-like"/>
    <property type="match status" value="1"/>
</dbReference>
<name>A0A556B249_9BURK</name>
<dbReference type="CDD" id="cd01277">
    <property type="entry name" value="HINT_subgroup"/>
    <property type="match status" value="1"/>
</dbReference>
<sequence>MSYDPNNIFAKILRGEAPSIKLFEDEHTYAMMDIMPQSEGHALILTKEPAANLFELSPEAAAHCIQSAQRLAKAIGKALAPDGVVVSQFNGAAAGQTVFHVHFHIVPRRAGEALRAHSREMADPAELEKVAARIRAALD</sequence>
<protein>
    <submittedName>
        <fullName evidence="5">HIT family protein</fullName>
    </submittedName>
</protein>
<dbReference type="EMBL" id="VLTJ01000001">
    <property type="protein sequence ID" value="TSH99233.1"/>
    <property type="molecule type" value="Genomic_DNA"/>
</dbReference>
<dbReference type="InterPro" id="IPR001310">
    <property type="entry name" value="Histidine_triad_HIT"/>
</dbReference>
<dbReference type="PRINTS" id="PR00332">
    <property type="entry name" value="HISTRIAD"/>
</dbReference>
<feature type="active site" description="Tele-AMP-histidine intermediate" evidence="1">
    <location>
        <position position="102"/>
    </location>
</feature>
<proteinExistence type="predicted"/>
<evidence type="ECO:0000256" key="2">
    <source>
        <dbReference type="PIRSR" id="PIRSR601310-3"/>
    </source>
</evidence>
<dbReference type="PANTHER" id="PTHR46648:SF1">
    <property type="entry name" value="ADENOSINE 5'-MONOPHOSPHORAMIDASE HNT1"/>
    <property type="match status" value="1"/>
</dbReference>
<dbReference type="InterPro" id="IPR011146">
    <property type="entry name" value="HIT-like"/>
</dbReference>
<dbReference type="PANTHER" id="PTHR46648">
    <property type="entry name" value="HIT FAMILY PROTEIN 1"/>
    <property type="match status" value="1"/>
</dbReference>
<dbReference type="InterPro" id="IPR036265">
    <property type="entry name" value="HIT-like_sf"/>
</dbReference>
<evidence type="ECO:0000256" key="3">
    <source>
        <dbReference type="PROSITE-ProRule" id="PRU00464"/>
    </source>
</evidence>
<feature type="short sequence motif" description="Histidine triad motif" evidence="2 3">
    <location>
        <begin position="100"/>
        <end position="104"/>
    </location>
</feature>
<dbReference type="OrthoDB" id="9784774at2"/>
<dbReference type="InterPro" id="IPR039384">
    <property type="entry name" value="HINT"/>
</dbReference>
<dbReference type="PROSITE" id="PS51084">
    <property type="entry name" value="HIT_2"/>
    <property type="match status" value="1"/>
</dbReference>
<evidence type="ECO:0000313" key="5">
    <source>
        <dbReference type="EMBL" id="TSH99233.1"/>
    </source>
</evidence>
<reference evidence="5 6" key="1">
    <citation type="submission" date="2019-07" db="EMBL/GenBank/DDBJ databases">
        <title>Qingshengfaniella alkalisoli gen. nov., sp. nov., isolated from saline soil.</title>
        <authorList>
            <person name="Xu L."/>
            <person name="Huang X.-X."/>
            <person name="Sun J.-Q."/>
        </authorList>
    </citation>
    <scope>NUCLEOTIDE SEQUENCE [LARGE SCALE GENOMIC DNA]</scope>
    <source>
        <strain evidence="5 6">DSM 27279</strain>
    </source>
</reference>
<dbReference type="SUPFAM" id="SSF54197">
    <property type="entry name" value="HIT-like"/>
    <property type="match status" value="1"/>
</dbReference>
<feature type="domain" description="HIT" evidence="4">
    <location>
        <begin position="8"/>
        <end position="115"/>
    </location>
</feature>
<accession>A0A556B249</accession>
<organism evidence="5 6">
    <name type="scientific">Verticiella sediminum</name>
    <dbReference type="NCBI Taxonomy" id="1247510"/>
    <lineage>
        <taxon>Bacteria</taxon>
        <taxon>Pseudomonadati</taxon>
        <taxon>Pseudomonadota</taxon>
        <taxon>Betaproteobacteria</taxon>
        <taxon>Burkholderiales</taxon>
        <taxon>Alcaligenaceae</taxon>
        <taxon>Verticiella</taxon>
    </lineage>
</organism>
<evidence type="ECO:0000313" key="6">
    <source>
        <dbReference type="Proteomes" id="UP000318405"/>
    </source>
</evidence>
<comment type="caution">
    <text evidence="5">The sequence shown here is derived from an EMBL/GenBank/DDBJ whole genome shotgun (WGS) entry which is preliminary data.</text>
</comment>
<dbReference type="Pfam" id="PF01230">
    <property type="entry name" value="HIT"/>
    <property type="match status" value="1"/>
</dbReference>
<gene>
    <name evidence="5" type="ORF">FOZ76_00425</name>
</gene>
<keyword evidence="6" id="KW-1185">Reference proteome</keyword>
<dbReference type="Proteomes" id="UP000318405">
    <property type="component" value="Unassembled WGS sequence"/>
</dbReference>
<dbReference type="GO" id="GO:0003824">
    <property type="term" value="F:catalytic activity"/>
    <property type="evidence" value="ECO:0007669"/>
    <property type="project" value="InterPro"/>
</dbReference>
<dbReference type="AlphaFoldDB" id="A0A556B249"/>
<dbReference type="RefSeq" id="WP_143946142.1">
    <property type="nucleotide sequence ID" value="NZ_BAABMB010000001.1"/>
</dbReference>
<evidence type="ECO:0000259" key="4">
    <source>
        <dbReference type="PROSITE" id="PS51084"/>
    </source>
</evidence>
<evidence type="ECO:0000256" key="1">
    <source>
        <dbReference type="PIRSR" id="PIRSR601310-1"/>
    </source>
</evidence>
<dbReference type="GO" id="GO:0009117">
    <property type="term" value="P:nucleotide metabolic process"/>
    <property type="evidence" value="ECO:0007669"/>
    <property type="project" value="TreeGrafter"/>
</dbReference>